<proteinExistence type="predicted"/>
<keyword evidence="2" id="KW-1185">Reference proteome</keyword>
<gene>
    <name evidence="1" type="ORF">FLAG1_10278</name>
</gene>
<accession>A0A0M9EP00</accession>
<protein>
    <submittedName>
        <fullName evidence="1">Uncharacterized protein</fullName>
    </submittedName>
</protein>
<sequence length="430" mass="49368">MESASLLPSLSSELIYQIVDYSCPSTILALALTCSTIHHRFKPVLEQHRNAYNERRVTSDLSPETVLALLKDGPSTKIERWHIHLERCIRKGIDFWEFSGDDIEEVQQNLESGSDAYLKLLLIASCPRLQSIRFVKRPYDTWSGLLWIERGIKWSKSNDKWPLGFESLQNVAVEDEEEEEDFKFHEWYDFPTSKSSVEYLFLDSPYNLSWEFYHALGSAPKELDTLVIRARTSNLYNFEEVYTLVNTLSYENTPLKRLVVYNAKGLFSVAASALEQGDYDLFDYPYRAPKYWGNIWAHEALPPNMEAMYVWGPTGLCKNDEPSKALDFLLARIIESGAYYDLKVVYVENVESAHKRWESDPVIAGQKETAFQETLAAGRKAGVHVCTLMNNDDGGYWKNFPAKPDRFDLKTGPCAGKRPADWKLNLYTGE</sequence>
<comment type="caution">
    <text evidence="1">The sequence shown here is derived from an EMBL/GenBank/DDBJ whole genome shotgun (WGS) entry which is preliminary data.</text>
</comment>
<evidence type="ECO:0000313" key="2">
    <source>
        <dbReference type="Proteomes" id="UP000037904"/>
    </source>
</evidence>
<name>A0A0M9EP00_FUSLA</name>
<organism evidence="1 2">
    <name type="scientific">Fusarium langsethiae</name>
    <dbReference type="NCBI Taxonomy" id="179993"/>
    <lineage>
        <taxon>Eukaryota</taxon>
        <taxon>Fungi</taxon>
        <taxon>Dikarya</taxon>
        <taxon>Ascomycota</taxon>
        <taxon>Pezizomycotina</taxon>
        <taxon>Sordariomycetes</taxon>
        <taxon>Hypocreomycetidae</taxon>
        <taxon>Hypocreales</taxon>
        <taxon>Nectriaceae</taxon>
        <taxon>Fusarium</taxon>
    </lineage>
</organism>
<evidence type="ECO:0000313" key="1">
    <source>
        <dbReference type="EMBL" id="KPA36929.1"/>
    </source>
</evidence>
<reference evidence="1 2" key="1">
    <citation type="submission" date="2015-04" db="EMBL/GenBank/DDBJ databases">
        <title>The draft genome sequence of Fusarium langsethiae, a T-2/HT-2 mycotoxin producer.</title>
        <authorList>
            <person name="Lysoe E."/>
            <person name="Divon H.H."/>
            <person name="Terzi V."/>
            <person name="Orru L."/>
            <person name="Lamontanara A."/>
            <person name="Kolseth A.-K."/>
            <person name="Frandsen R.J."/>
            <person name="Nielsen K."/>
            <person name="Thrane U."/>
        </authorList>
    </citation>
    <scope>NUCLEOTIDE SEQUENCE [LARGE SCALE GENOMIC DNA]</scope>
    <source>
        <strain evidence="1 2">Fl201059</strain>
    </source>
</reference>
<dbReference type="AlphaFoldDB" id="A0A0M9EP00"/>
<dbReference type="Proteomes" id="UP000037904">
    <property type="component" value="Unassembled WGS sequence"/>
</dbReference>
<dbReference type="EMBL" id="JXCE01000514">
    <property type="protein sequence ID" value="KPA36929.1"/>
    <property type="molecule type" value="Genomic_DNA"/>
</dbReference>